<dbReference type="AlphaFoldDB" id="A0A1H6QE94"/>
<dbReference type="Gene3D" id="1.10.10.10">
    <property type="entry name" value="Winged helix-like DNA-binding domain superfamily/Winged helix DNA-binding domain"/>
    <property type="match status" value="1"/>
</dbReference>
<evidence type="ECO:0000313" key="3">
    <source>
        <dbReference type="Proteomes" id="UP000198866"/>
    </source>
</evidence>
<feature type="compositionally biased region" description="Polar residues" evidence="1">
    <location>
        <begin position="162"/>
        <end position="172"/>
    </location>
</feature>
<dbReference type="Pfam" id="PF13730">
    <property type="entry name" value="HTH_36"/>
    <property type="match status" value="1"/>
</dbReference>
<keyword evidence="3" id="KW-1185">Reference proteome</keyword>
<dbReference type="EMBL" id="FNYE01000001">
    <property type="protein sequence ID" value="SEI42029.1"/>
    <property type="molecule type" value="Genomic_DNA"/>
</dbReference>
<protein>
    <submittedName>
        <fullName evidence="2">Helix-turn-helix domain-containing protein</fullName>
    </submittedName>
</protein>
<gene>
    <name evidence="2" type="ORF">SAMN05192539_1001290</name>
</gene>
<dbReference type="InterPro" id="IPR036388">
    <property type="entry name" value="WH-like_DNA-bd_sf"/>
</dbReference>
<dbReference type="Proteomes" id="UP000198866">
    <property type="component" value="Unassembled WGS sequence"/>
</dbReference>
<reference evidence="3" key="1">
    <citation type="submission" date="2016-10" db="EMBL/GenBank/DDBJ databases">
        <authorList>
            <person name="Varghese N."/>
            <person name="Submissions S."/>
        </authorList>
    </citation>
    <scope>NUCLEOTIDE SEQUENCE [LARGE SCALE GENOMIC DNA]</scope>
    <source>
        <strain evidence="3">LMG 26031</strain>
    </source>
</reference>
<proteinExistence type="predicted"/>
<feature type="compositionally biased region" description="Polar residues" evidence="1">
    <location>
        <begin position="139"/>
        <end position="153"/>
    </location>
</feature>
<organism evidence="2 3">
    <name type="scientific">Paraburkholderia diazotrophica</name>
    <dbReference type="NCBI Taxonomy" id="667676"/>
    <lineage>
        <taxon>Bacteria</taxon>
        <taxon>Pseudomonadati</taxon>
        <taxon>Pseudomonadota</taxon>
        <taxon>Betaproteobacteria</taxon>
        <taxon>Burkholderiales</taxon>
        <taxon>Burkholderiaceae</taxon>
        <taxon>Paraburkholderia</taxon>
    </lineage>
</organism>
<evidence type="ECO:0000313" key="2">
    <source>
        <dbReference type="EMBL" id="SEI42029.1"/>
    </source>
</evidence>
<accession>A0A1H6QE94</accession>
<sequence length="268" mass="29297">MSIQAMVWAMDQEIVASPTARHVLLVLANYADVNGKAAFPSADTLVRQTGLSERAVRNKLAEMEELGVITRGNQAVVQAYIDRGDRRPISYDLAMPQEEKRGASGAPRKQRGARGSVTGCTSFQDGVHVVPERGAPRAPNTSFNPSINPSVNQEHTDAARPTRSQRGSTTKTVKTELPTDFAISERVRAWAAGNGHTQLEQHFAAFVTKARANGYRYASWDDAFMEAVRADWAQLSRRGGHQGSRNDRSAAAAAIFPTRTTTQEYIDV</sequence>
<dbReference type="RefSeq" id="WP_090861926.1">
    <property type="nucleotide sequence ID" value="NZ_FNYE01000001.1"/>
</dbReference>
<dbReference type="OrthoDB" id="9115448at2"/>
<evidence type="ECO:0000256" key="1">
    <source>
        <dbReference type="SAM" id="MobiDB-lite"/>
    </source>
</evidence>
<name>A0A1H6QE94_9BURK</name>
<dbReference type="STRING" id="667676.SAMN05192539_1001290"/>
<feature type="region of interest" description="Disordered" evidence="1">
    <location>
        <begin position="95"/>
        <end position="172"/>
    </location>
</feature>